<dbReference type="OrthoDB" id="10251185at2759"/>
<evidence type="ECO:0000256" key="6">
    <source>
        <dbReference type="ARBA" id="ARBA00022741"/>
    </source>
</evidence>
<gene>
    <name evidence="11" type="ORF">AWRI3578_g1187</name>
</gene>
<dbReference type="HAMAP" id="MF_00039">
    <property type="entry name" value="Adenylate_kinase_AK6"/>
    <property type="match status" value="1"/>
</dbReference>
<evidence type="ECO:0000313" key="12">
    <source>
        <dbReference type="Proteomes" id="UP000095605"/>
    </source>
</evidence>
<dbReference type="GO" id="GO:0005524">
    <property type="term" value="F:ATP binding"/>
    <property type="evidence" value="ECO:0007669"/>
    <property type="project" value="UniProtKB-KW"/>
</dbReference>
<comment type="function">
    <text evidence="10">Broad-specificity nucleoside monophosphate (NMP) kinase that catalyzes the reversible transfer of the terminal phosphate group between nucleoside triphosphates and monophosphates. Has also ATPase activity. Involved in the late cytoplasmic maturation steps of the 40S ribosomal particles, specifically 18S rRNA maturation. While NMP activity is not required for ribosome maturation, ATPase activity is. Associates transiently with small ribosomal subunit protein uS11. ATP hydrolysis breaks the interaction with uS11. May temporarily remove uS11 from the ribosome to enable a conformational change of the ribosomal RNA that is needed for the final maturation step of the small ribosomal subunit. Its NMP activity may have a role in nuclear energy homeostasis.</text>
</comment>
<keyword evidence="8 10" id="KW-0067">ATP-binding</keyword>
<feature type="binding site" evidence="10">
    <location>
        <position position="52"/>
    </location>
    <ligand>
        <name>ATP</name>
        <dbReference type="ChEBI" id="CHEBI:30616"/>
    </ligand>
</feature>
<feature type="binding site" evidence="10">
    <location>
        <position position="187"/>
    </location>
    <ligand>
        <name>ATP</name>
        <dbReference type="ChEBI" id="CHEBI:30616"/>
    </ligand>
</feature>
<comment type="caution">
    <text evidence="11">The sequence shown here is derived from an EMBL/GenBank/DDBJ whole genome shotgun (WGS) entry which is preliminary data.</text>
</comment>
<keyword evidence="3 10" id="KW-0690">Ribosome biogenesis</keyword>
<dbReference type="EMBL" id="LPNL01000003">
    <property type="protein sequence ID" value="OEJ90198.1"/>
    <property type="molecule type" value="Genomic_DNA"/>
</dbReference>
<evidence type="ECO:0000256" key="9">
    <source>
        <dbReference type="ARBA" id="ARBA00023242"/>
    </source>
</evidence>
<dbReference type="GO" id="GO:0042274">
    <property type="term" value="P:ribosomal small subunit biogenesis"/>
    <property type="evidence" value="ECO:0007669"/>
    <property type="project" value="UniProtKB-UniRule"/>
</dbReference>
<name>A0A1E5RTS0_9ASCO</name>
<reference evidence="12" key="1">
    <citation type="journal article" date="2016" name="Genome Announc.">
        <title>Genome sequences of three species of Hanseniaspora isolated from spontaneous wine fermentations.</title>
        <authorList>
            <person name="Sternes P.R."/>
            <person name="Lee D."/>
            <person name="Kutyna D.R."/>
            <person name="Borneman A.R."/>
        </authorList>
    </citation>
    <scope>NUCLEOTIDE SEQUENCE [LARGE SCALE GENOMIC DNA]</scope>
    <source>
        <strain evidence="12">AWRI3578</strain>
    </source>
</reference>
<keyword evidence="5 10" id="KW-0808">Transferase</keyword>
<keyword evidence="9 10" id="KW-0539">Nucleus</keyword>
<feature type="binding site" evidence="10">
    <location>
        <position position="55"/>
    </location>
    <ligand>
        <name>ATP</name>
        <dbReference type="ChEBI" id="CHEBI:30616"/>
    </ligand>
</feature>
<organism evidence="11 12">
    <name type="scientific">Hanseniaspora opuntiae</name>
    <dbReference type="NCBI Taxonomy" id="211096"/>
    <lineage>
        <taxon>Eukaryota</taxon>
        <taxon>Fungi</taxon>
        <taxon>Dikarya</taxon>
        <taxon>Ascomycota</taxon>
        <taxon>Saccharomycotina</taxon>
        <taxon>Saccharomycetes</taxon>
        <taxon>Saccharomycodales</taxon>
        <taxon>Saccharomycodaceae</taxon>
        <taxon>Hanseniaspora</taxon>
    </lineage>
</organism>
<keyword evidence="4 10" id="KW-0698">rRNA processing</keyword>
<feature type="binding site" evidence="10">
    <location>
        <position position="54"/>
    </location>
    <ligand>
        <name>ATP</name>
        <dbReference type="ChEBI" id="CHEBI:30616"/>
    </ligand>
</feature>
<dbReference type="Proteomes" id="UP000095605">
    <property type="component" value="Unassembled WGS sequence"/>
</dbReference>
<dbReference type="Pfam" id="PF13238">
    <property type="entry name" value="AAA_18"/>
    <property type="match status" value="1"/>
</dbReference>
<keyword evidence="6 10" id="KW-0547">Nucleotide-binding</keyword>
<evidence type="ECO:0000256" key="7">
    <source>
        <dbReference type="ARBA" id="ARBA00022777"/>
    </source>
</evidence>
<evidence type="ECO:0000256" key="8">
    <source>
        <dbReference type="ARBA" id="ARBA00022840"/>
    </source>
</evidence>
<comment type="similarity">
    <text evidence="10">Belongs to the adenylate kinase family. AK6 subfamily.</text>
</comment>
<feature type="binding site" evidence="10">
    <location>
        <position position="53"/>
    </location>
    <ligand>
        <name>ATP</name>
        <dbReference type="ChEBI" id="CHEBI:30616"/>
    </ligand>
</feature>
<dbReference type="Gene3D" id="3.40.50.300">
    <property type="entry name" value="P-loop containing nucleotide triphosphate hydrolases"/>
    <property type="match status" value="1"/>
</dbReference>
<dbReference type="EC" id="2.7.4.3" evidence="10"/>
<evidence type="ECO:0000313" key="11">
    <source>
        <dbReference type="EMBL" id="OEJ90198.1"/>
    </source>
</evidence>
<keyword evidence="12" id="KW-1185">Reference proteome</keyword>
<feature type="binding site" evidence="10">
    <location>
        <position position="148"/>
    </location>
    <ligand>
        <name>ATP</name>
        <dbReference type="ChEBI" id="CHEBI:30616"/>
    </ligand>
</feature>
<dbReference type="AlphaFoldDB" id="A0A1E5RTS0"/>
<dbReference type="PANTHER" id="PTHR12595">
    <property type="entry name" value="POS9-ACTIVATING FACTOR FAP7-RELATED"/>
    <property type="match status" value="1"/>
</dbReference>
<comment type="catalytic activity">
    <reaction evidence="10">
        <text>ATP + H2O = ADP + phosphate + H(+)</text>
        <dbReference type="Rhea" id="RHEA:13065"/>
        <dbReference type="ChEBI" id="CHEBI:15377"/>
        <dbReference type="ChEBI" id="CHEBI:15378"/>
        <dbReference type="ChEBI" id="CHEBI:30616"/>
        <dbReference type="ChEBI" id="CHEBI:43474"/>
        <dbReference type="ChEBI" id="CHEBI:456216"/>
    </reaction>
</comment>
<comment type="subcellular location">
    <subcellularLocation>
        <location evidence="10">Cytoplasm</location>
    </subcellularLocation>
    <subcellularLocation>
        <location evidence="10">Nucleus</location>
    </subcellularLocation>
</comment>
<keyword evidence="2 10" id="KW-0963">Cytoplasm</keyword>
<feature type="region of interest" description="NMPbind" evidence="10">
    <location>
        <begin position="72"/>
        <end position="95"/>
    </location>
</feature>
<feature type="region of interest" description="LID" evidence="10">
    <location>
        <begin position="147"/>
        <end position="157"/>
    </location>
</feature>
<dbReference type="GO" id="GO:0005634">
    <property type="term" value="C:nucleus"/>
    <property type="evidence" value="ECO:0007669"/>
    <property type="project" value="UniProtKB-SubCell"/>
</dbReference>
<protein>
    <recommendedName>
        <fullName evidence="10">Adenylate kinase isoenzyme 6 homolog</fullName>
        <shortName evidence="10">AK6</shortName>
        <ecNumber evidence="10">2.7.4.3</ecNumber>
    </recommendedName>
    <alternativeName>
        <fullName evidence="10">Dual activity adenylate kinase/ATPase</fullName>
        <shortName evidence="10">AK/ATPase</shortName>
    </alternativeName>
</protein>
<dbReference type="FunFam" id="3.40.50.300:FF:000372">
    <property type="entry name" value="Adenylate kinase isoenzyme 6 homolog"/>
    <property type="match status" value="1"/>
</dbReference>
<comment type="subunit">
    <text evidence="10">Interacts with small ribosomal subunit protein uS11. Not a structural component of 43S pre-ribosomes, but transiently interacts with them by binding to uS11.</text>
</comment>
<keyword evidence="7 10" id="KW-0418">Kinase</keyword>
<evidence type="ECO:0000256" key="5">
    <source>
        <dbReference type="ARBA" id="ARBA00022679"/>
    </source>
</evidence>
<dbReference type="PANTHER" id="PTHR12595:SF0">
    <property type="entry name" value="ADENYLATE KINASE ISOENZYME 6"/>
    <property type="match status" value="1"/>
</dbReference>
<evidence type="ECO:0000256" key="1">
    <source>
        <dbReference type="ARBA" id="ARBA00000582"/>
    </source>
</evidence>
<evidence type="ECO:0000256" key="10">
    <source>
        <dbReference type="HAMAP-Rule" id="MF_03173"/>
    </source>
</evidence>
<sequence>MTDNKIKKDKKKDSKISAEAVEKVLSNKAEEQELKKTRFRPNIIITGTPGCGKSTLSKTLKDISELKINLFNISEYAKENKIFESYDESRDSHVIDEDELLDRLESQLRKGGCIIDWHCNDIFPERLIDLVVVLRCGTSALYDRLKARNYKDSKIQENIDAEIMSVVLEDALESYDKRIVIELQNDKDTNIQENVDKVKTWIEQWVLDNKSGVTNEVDEFYKDREMPEDWDSDEE</sequence>
<dbReference type="GO" id="GO:0016887">
    <property type="term" value="F:ATP hydrolysis activity"/>
    <property type="evidence" value="ECO:0007669"/>
    <property type="project" value="UniProtKB-UniRule"/>
</dbReference>
<evidence type="ECO:0000256" key="2">
    <source>
        <dbReference type="ARBA" id="ARBA00022490"/>
    </source>
</evidence>
<dbReference type="InterPro" id="IPR027417">
    <property type="entry name" value="P-loop_NTPase"/>
</dbReference>
<evidence type="ECO:0000256" key="3">
    <source>
        <dbReference type="ARBA" id="ARBA00022517"/>
    </source>
</evidence>
<dbReference type="GO" id="GO:0006364">
    <property type="term" value="P:rRNA processing"/>
    <property type="evidence" value="ECO:0007669"/>
    <property type="project" value="UniProtKB-KW"/>
</dbReference>
<feature type="binding site" evidence="10">
    <location>
        <position position="50"/>
    </location>
    <ligand>
        <name>ATP</name>
        <dbReference type="ChEBI" id="CHEBI:30616"/>
    </ligand>
</feature>
<accession>A0A1E5RTS0</accession>
<dbReference type="GO" id="GO:0004017">
    <property type="term" value="F:AMP kinase activity"/>
    <property type="evidence" value="ECO:0007669"/>
    <property type="project" value="UniProtKB-UniRule"/>
</dbReference>
<dbReference type="InterPro" id="IPR020618">
    <property type="entry name" value="Adenyl_kinase_AK6"/>
</dbReference>
<evidence type="ECO:0000256" key="4">
    <source>
        <dbReference type="ARBA" id="ARBA00022552"/>
    </source>
</evidence>
<dbReference type="GO" id="GO:0005737">
    <property type="term" value="C:cytoplasm"/>
    <property type="evidence" value="ECO:0007669"/>
    <property type="project" value="UniProtKB-SubCell"/>
</dbReference>
<dbReference type="SUPFAM" id="SSF52540">
    <property type="entry name" value="P-loop containing nucleoside triphosphate hydrolases"/>
    <property type="match status" value="1"/>
</dbReference>
<proteinExistence type="inferred from homology"/>
<comment type="catalytic activity">
    <reaction evidence="1 10">
        <text>AMP + ATP = 2 ADP</text>
        <dbReference type="Rhea" id="RHEA:12973"/>
        <dbReference type="ChEBI" id="CHEBI:30616"/>
        <dbReference type="ChEBI" id="CHEBI:456215"/>
        <dbReference type="ChEBI" id="CHEBI:456216"/>
        <dbReference type="EC" id="2.7.4.3"/>
    </reaction>
</comment>